<feature type="transmembrane region" description="Helical" evidence="3">
    <location>
        <begin position="128"/>
        <end position="149"/>
    </location>
</feature>
<dbReference type="InterPro" id="IPR019734">
    <property type="entry name" value="TPR_rpt"/>
</dbReference>
<dbReference type="SMART" id="SM00028">
    <property type="entry name" value="TPR"/>
    <property type="match status" value="4"/>
</dbReference>
<dbReference type="InterPro" id="IPR001387">
    <property type="entry name" value="Cro/C1-type_HTH"/>
</dbReference>
<keyword evidence="5" id="KW-1185">Reference proteome</keyword>
<keyword evidence="1" id="KW-0802">TPR repeat</keyword>
<evidence type="ECO:0008006" key="6">
    <source>
        <dbReference type="Google" id="ProtNLM"/>
    </source>
</evidence>
<organism evidence="4 5">
    <name type="scientific">Herpetosiphon gulosus</name>
    <dbReference type="NCBI Taxonomy" id="1973496"/>
    <lineage>
        <taxon>Bacteria</taxon>
        <taxon>Bacillati</taxon>
        <taxon>Chloroflexota</taxon>
        <taxon>Chloroflexia</taxon>
        <taxon>Herpetosiphonales</taxon>
        <taxon>Herpetosiphonaceae</taxon>
        <taxon>Herpetosiphon</taxon>
    </lineage>
</organism>
<dbReference type="InterPro" id="IPR011990">
    <property type="entry name" value="TPR-like_helical_dom_sf"/>
</dbReference>
<dbReference type="RefSeq" id="WP_345724636.1">
    <property type="nucleotide sequence ID" value="NZ_BAABRU010000030.1"/>
</dbReference>
<feature type="repeat" description="TPR" evidence="1">
    <location>
        <begin position="335"/>
        <end position="368"/>
    </location>
</feature>
<evidence type="ECO:0000256" key="3">
    <source>
        <dbReference type="SAM" id="Phobius"/>
    </source>
</evidence>
<evidence type="ECO:0000256" key="1">
    <source>
        <dbReference type="PROSITE-ProRule" id="PRU00339"/>
    </source>
</evidence>
<feature type="transmembrane region" description="Helical" evidence="3">
    <location>
        <begin position="169"/>
        <end position="187"/>
    </location>
</feature>
<dbReference type="PROSITE" id="PS50005">
    <property type="entry name" value="TPR"/>
    <property type="match status" value="1"/>
</dbReference>
<comment type="caution">
    <text evidence="4">The sequence shown here is derived from an EMBL/GenBank/DDBJ whole genome shotgun (WGS) entry which is preliminary data.</text>
</comment>
<protein>
    <recommendedName>
        <fullName evidence="6">HTH cro/C1-type domain-containing protein</fullName>
    </recommendedName>
</protein>
<dbReference type="Gene3D" id="1.25.40.10">
    <property type="entry name" value="Tetratricopeptide repeat domain"/>
    <property type="match status" value="2"/>
</dbReference>
<sequence>MSTFFRSLMRHGFLRPMRISPPQKEIEDYGREHQAMLTRYRERAGLTQHALGVGLGVTDAYIVQLEEKQGQVLQEQYVDKFCSTVKLSPDEALSFDLIRKAAQGDEFAMHRLTERAVKISWRPHGGKIVAWGVCVALVIGYGIVLQGNSVWGNMYQDSQPSLLPVTPPLAHATVIIPIPVVVPYIASSPSPDANGTKPQDSPIPPLTSIPVTPTRLVSDIPPDNSNTNQRTRSPAPTATKEPNFDRSAIIAWKDMADQLYRDEDYAKSLEYYQQILAANMPTLTIEHPDLFFYVNVYISVCNIYFKQRDYNNTLLYCNNVIKYTPDVTGNYGVIGNAYIIIGYTYYFLSDYNSSIDTFSKVIQLMEKDSVGYYGLAINFIETNAISEAKNNFQRCIDENSDQTIVAECRLLLAGLVNR</sequence>
<feature type="region of interest" description="Disordered" evidence="2">
    <location>
        <begin position="214"/>
        <end position="241"/>
    </location>
</feature>
<evidence type="ECO:0000256" key="2">
    <source>
        <dbReference type="SAM" id="MobiDB-lite"/>
    </source>
</evidence>
<dbReference type="Pfam" id="PF13560">
    <property type="entry name" value="HTH_31"/>
    <property type="match status" value="1"/>
</dbReference>
<reference evidence="4 5" key="1">
    <citation type="submission" date="2024-02" db="EMBL/GenBank/DDBJ databases">
        <title>Herpetosiphon gulosus NBRC 112829.</title>
        <authorList>
            <person name="Ichikawa N."/>
            <person name="Katano-Makiyama Y."/>
            <person name="Hidaka K."/>
        </authorList>
    </citation>
    <scope>NUCLEOTIDE SEQUENCE [LARGE SCALE GENOMIC DNA]</scope>
    <source>
        <strain evidence="4 5">NBRC 112829</strain>
    </source>
</reference>
<dbReference type="EMBL" id="BAABRU010000030">
    <property type="protein sequence ID" value="GAA5531052.1"/>
    <property type="molecule type" value="Genomic_DNA"/>
</dbReference>
<accession>A0ABP9X6P4</accession>
<evidence type="ECO:0000313" key="5">
    <source>
        <dbReference type="Proteomes" id="UP001428290"/>
    </source>
</evidence>
<gene>
    <name evidence="4" type="ORF">Hgul01_04876</name>
</gene>
<feature type="compositionally biased region" description="Polar residues" evidence="2">
    <location>
        <begin position="223"/>
        <end position="236"/>
    </location>
</feature>
<dbReference type="InterPro" id="IPR010982">
    <property type="entry name" value="Lambda_DNA-bd_dom_sf"/>
</dbReference>
<keyword evidence="3" id="KW-1133">Transmembrane helix</keyword>
<evidence type="ECO:0000313" key="4">
    <source>
        <dbReference type="EMBL" id="GAA5531052.1"/>
    </source>
</evidence>
<dbReference type="Proteomes" id="UP001428290">
    <property type="component" value="Unassembled WGS sequence"/>
</dbReference>
<dbReference type="SUPFAM" id="SSF48452">
    <property type="entry name" value="TPR-like"/>
    <property type="match status" value="1"/>
</dbReference>
<keyword evidence="3" id="KW-0812">Transmembrane</keyword>
<name>A0ABP9X6P4_9CHLR</name>
<proteinExistence type="predicted"/>
<keyword evidence="3" id="KW-0472">Membrane</keyword>
<dbReference type="CDD" id="cd00093">
    <property type="entry name" value="HTH_XRE"/>
    <property type="match status" value="1"/>
</dbReference>
<dbReference type="Gene3D" id="1.10.260.40">
    <property type="entry name" value="lambda repressor-like DNA-binding domains"/>
    <property type="match status" value="1"/>
</dbReference>